<dbReference type="PANTHER" id="PTHR34584">
    <property type="entry name" value="NA(+)/H(+) ANTIPORTER SUBUNIT E1"/>
    <property type="match status" value="1"/>
</dbReference>
<comment type="subcellular location">
    <subcellularLocation>
        <location evidence="1">Cell membrane</location>
        <topology evidence="1">Multi-pass membrane protein</topology>
    </subcellularLocation>
</comment>
<reference evidence="8" key="2">
    <citation type="submission" date="2021-08" db="EMBL/GenBank/DDBJ databases">
        <authorList>
            <person name="Dalcin Martins P."/>
        </authorList>
    </citation>
    <scope>NUCLEOTIDE SEQUENCE</scope>
    <source>
        <strain evidence="8">MAG_39</strain>
    </source>
</reference>
<evidence type="ECO:0000256" key="5">
    <source>
        <dbReference type="ARBA" id="ARBA00022989"/>
    </source>
</evidence>
<dbReference type="GO" id="GO:0005886">
    <property type="term" value="C:plasma membrane"/>
    <property type="evidence" value="ECO:0007669"/>
    <property type="project" value="UniProtKB-SubCell"/>
</dbReference>
<evidence type="ECO:0000256" key="1">
    <source>
        <dbReference type="ARBA" id="ARBA00004651"/>
    </source>
</evidence>
<evidence type="ECO:0000256" key="2">
    <source>
        <dbReference type="ARBA" id="ARBA00006228"/>
    </source>
</evidence>
<keyword evidence="3" id="KW-1003">Cell membrane</keyword>
<evidence type="ECO:0000256" key="3">
    <source>
        <dbReference type="ARBA" id="ARBA00022475"/>
    </source>
</evidence>
<keyword evidence="6 7" id="KW-0472">Membrane</keyword>
<sequence length="169" mass="18952">MSKAGKYRFALQFLLMALLWLVLTGGDLRTWWFGLPAALAGSWIRIRLLQEGRWWSIKGLVRFIPFFIRQSLEGGVDVAGRALHPHMPLKPEVIHYSVRLPGGPASVFLAAVTSLLPGTLTTELKDGHLLVHVLDAGMPVMEKLRTLEERVAALFDIDLSRETRKEDTP</sequence>
<evidence type="ECO:0000256" key="4">
    <source>
        <dbReference type="ARBA" id="ARBA00022692"/>
    </source>
</evidence>
<dbReference type="Pfam" id="PF01899">
    <property type="entry name" value="MNHE"/>
    <property type="match status" value="1"/>
</dbReference>
<dbReference type="PANTHER" id="PTHR34584:SF1">
    <property type="entry name" value="NA(+)_H(+) ANTIPORTER SUBUNIT E1"/>
    <property type="match status" value="1"/>
</dbReference>
<accession>A0A953J495</accession>
<dbReference type="GO" id="GO:0008324">
    <property type="term" value="F:monoatomic cation transmembrane transporter activity"/>
    <property type="evidence" value="ECO:0007669"/>
    <property type="project" value="InterPro"/>
</dbReference>
<comment type="similarity">
    <text evidence="2">Belongs to the CPA3 antiporters (TC 2.A.63) subunit E family.</text>
</comment>
<evidence type="ECO:0000313" key="9">
    <source>
        <dbReference type="Proteomes" id="UP000705867"/>
    </source>
</evidence>
<feature type="transmembrane region" description="Helical" evidence="7">
    <location>
        <begin position="7"/>
        <end position="25"/>
    </location>
</feature>
<dbReference type="InterPro" id="IPR002758">
    <property type="entry name" value="Cation_antiport_E"/>
</dbReference>
<protein>
    <submittedName>
        <fullName evidence="8">Na+/H+ antiporter subunit E</fullName>
    </submittedName>
</protein>
<dbReference type="EMBL" id="JAIOIV010000060">
    <property type="protein sequence ID" value="MBZ0155996.1"/>
    <property type="molecule type" value="Genomic_DNA"/>
</dbReference>
<evidence type="ECO:0000313" key="8">
    <source>
        <dbReference type="EMBL" id="MBZ0155996.1"/>
    </source>
</evidence>
<dbReference type="AlphaFoldDB" id="A0A953J495"/>
<proteinExistence type="inferred from homology"/>
<organism evidence="8 9">
    <name type="scientific">Candidatus Nitrobium versatile</name>
    <dbReference type="NCBI Taxonomy" id="2884831"/>
    <lineage>
        <taxon>Bacteria</taxon>
        <taxon>Pseudomonadati</taxon>
        <taxon>Nitrospirota</taxon>
        <taxon>Nitrospiria</taxon>
        <taxon>Nitrospirales</taxon>
        <taxon>Nitrospiraceae</taxon>
        <taxon>Candidatus Nitrobium</taxon>
    </lineage>
</organism>
<evidence type="ECO:0000256" key="7">
    <source>
        <dbReference type="SAM" id="Phobius"/>
    </source>
</evidence>
<reference evidence="8" key="1">
    <citation type="journal article" date="2021" name="bioRxiv">
        <title>Unraveling nitrogen, sulfur and carbon metabolic pathways and microbial community transcriptional responses to substrate deprivation and toxicity stresses in a bioreactor mimicking anoxic brackish coastal sediment conditions.</title>
        <authorList>
            <person name="Martins P.D."/>
            <person name="Echeveste M.J."/>
            <person name="Arshad A."/>
            <person name="Kurth J."/>
            <person name="Ouboter H."/>
            <person name="Jetten M.S.M."/>
            <person name="Welte C.U."/>
        </authorList>
    </citation>
    <scope>NUCLEOTIDE SEQUENCE</scope>
    <source>
        <strain evidence="8">MAG_39</strain>
    </source>
</reference>
<keyword evidence="4 7" id="KW-0812">Transmembrane</keyword>
<keyword evidence="5 7" id="KW-1133">Transmembrane helix</keyword>
<evidence type="ECO:0000256" key="6">
    <source>
        <dbReference type="ARBA" id="ARBA00023136"/>
    </source>
</evidence>
<name>A0A953J495_9BACT</name>
<dbReference type="Proteomes" id="UP000705867">
    <property type="component" value="Unassembled WGS sequence"/>
</dbReference>
<comment type="caution">
    <text evidence="8">The sequence shown here is derived from an EMBL/GenBank/DDBJ whole genome shotgun (WGS) entry which is preliminary data.</text>
</comment>
<gene>
    <name evidence="8" type="ORF">K8I29_07240</name>
</gene>